<evidence type="ECO:0000313" key="2">
    <source>
        <dbReference type="Proteomes" id="UP000188268"/>
    </source>
</evidence>
<protein>
    <submittedName>
        <fullName evidence="1">Uncharacterized protein</fullName>
    </submittedName>
</protein>
<sequence>MERVSEVVLVKHELSEVDVDVEDVHLSPLAQAPTQPLEQAALVHDLVHPELWQKWWCENWLKWLQHKL</sequence>
<proteinExistence type="predicted"/>
<dbReference type="EMBL" id="AWWV01014532">
    <property type="protein sequence ID" value="OMO56119.1"/>
    <property type="molecule type" value="Genomic_DNA"/>
</dbReference>
<gene>
    <name evidence="1" type="ORF">CCACVL1_26745</name>
</gene>
<name>A0A1R3GDG3_COCAP</name>
<evidence type="ECO:0000313" key="1">
    <source>
        <dbReference type="EMBL" id="OMO56119.1"/>
    </source>
</evidence>
<dbReference type="Gramene" id="OMO56119">
    <property type="protein sequence ID" value="OMO56119"/>
    <property type="gene ID" value="CCACVL1_26745"/>
</dbReference>
<organism evidence="1 2">
    <name type="scientific">Corchorus capsularis</name>
    <name type="common">Jute</name>
    <dbReference type="NCBI Taxonomy" id="210143"/>
    <lineage>
        <taxon>Eukaryota</taxon>
        <taxon>Viridiplantae</taxon>
        <taxon>Streptophyta</taxon>
        <taxon>Embryophyta</taxon>
        <taxon>Tracheophyta</taxon>
        <taxon>Spermatophyta</taxon>
        <taxon>Magnoliopsida</taxon>
        <taxon>eudicotyledons</taxon>
        <taxon>Gunneridae</taxon>
        <taxon>Pentapetalae</taxon>
        <taxon>rosids</taxon>
        <taxon>malvids</taxon>
        <taxon>Malvales</taxon>
        <taxon>Malvaceae</taxon>
        <taxon>Grewioideae</taxon>
        <taxon>Apeibeae</taxon>
        <taxon>Corchorus</taxon>
    </lineage>
</organism>
<dbReference type="AlphaFoldDB" id="A0A1R3GDG3"/>
<keyword evidence="2" id="KW-1185">Reference proteome</keyword>
<dbReference type="Proteomes" id="UP000188268">
    <property type="component" value="Unassembled WGS sequence"/>
</dbReference>
<comment type="caution">
    <text evidence="1">The sequence shown here is derived from an EMBL/GenBank/DDBJ whole genome shotgun (WGS) entry which is preliminary data.</text>
</comment>
<reference evidence="1 2" key="1">
    <citation type="submission" date="2013-09" db="EMBL/GenBank/DDBJ databases">
        <title>Corchorus capsularis genome sequencing.</title>
        <authorList>
            <person name="Alam M."/>
            <person name="Haque M.S."/>
            <person name="Islam M.S."/>
            <person name="Emdad E.M."/>
            <person name="Islam M.M."/>
            <person name="Ahmed B."/>
            <person name="Halim A."/>
            <person name="Hossen Q.M.M."/>
            <person name="Hossain M.Z."/>
            <person name="Ahmed R."/>
            <person name="Khan M.M."/>
            <person name="Islam R."/>
            <person name="Rashid M.M."/>
            <person name="Khan S.A."/>
            <person name="Rahman M.S."/>
            <person name="Alam M."/>
        </authorList>
    </citation>
    <scope>NUCLEOTIDE SEQUENCE [LARGE SCALE GENOMIC DNA]</scope>
    <source>
        <strain evidence="2">cv. CVL-1</strain>
        <tissue evidence="1">Whole seedling</tissue>
    </source>
</reference>
<accession>A0A1R3GDG3</accession>